<evidence type="ECO:0000256" key="2">
    <source>
        <dbReference type="ARBA" id="ARBA00010617"/>
    </source>
</evidence>
<keyword evidence="10" id="KW-1185">Reference proteome</keyword>
<evidence type="ECO:0000313" key="10">
    <source>
        <dbReference type="Proteomes" id="UP001153292"/>
    </source>
</evidence>
<dbReference type="PANTHER" id="PTHR24279:SF120">
    <property type="entry name" value="CYTOCHROME P450"/>
    <property type="match status" value="1"/>
</dbReference>
<proteinExistence type="inferred from homology"/>
<evidence type="ECO:0000256" key="6">
    <source>
        <dbReference type="ARBA" id="ARBA00023004"/>
    </source>
</evidence>
<protein>
    <submittedName>
        <fullName evidence="9">Uncharacterized protein</fullName>
    </submittedName>
</protein>
<dbReference type="Gene3D" id="1.10.630.10">
    <property type="entry name" value="Cytochrome P450"/>
    <property type="match status" value="1"/>
</dbReference>
<evidence type="ECO:0000256" key="5">
    <source>
        <dbReference type="ARBA" id="ARBA00023002"/>
    </source>
</evidence>
<dbReference type="CDD" id="cd11054">
    <property type="entry name" value="CYP24A1-like"/>
    <property type="match status" value="1"/>
</dbReference>
<dbReference type="Proteomes" id="UP001153292">
    <property type="component" value="Chromosome 1"/>
</dbReference>
<comment type="cofactor">
    <cofactor evidence="1">
        <name>heme</name>
        <dbReference type="ChEBI" id="CHEBI:30413"/>
    </cofactor>
</comment>
<comment type="similarity">
    <text evidence="2 8">Belongs to the cytochrome P450 family.</text>
</comment>
<evidence type="ECO:0000256" key="8">
    <source>
        <dbReference type="RuleBase" id="RU000461"/>
    </source>
</evidence>
<sequence>MVRYAPFFFLRTSMIWNELPPAVFLFRYDMAIFKRQACKPFFSEHERYQWCCKYPRAVMNTYLWEDCQLVCLRKDKKPFFFYLRTTATHTPIVNSAQQTKSWKEIPGPSLWDLIKQALPGASGDLNLTDGLKLGQALYDHYGPIVKLDGFLGRPPIILLYDPEQCAQVLRSENWLPIRSGFQSLDYYRRNKRNKGNENQSNPDMTGLLTDHGETWKKFRSTVNPVLLQPKTIKLYTSIIDEVAQDMIVRMKSLRGENNMIQSDFEMEMNLWSLESIALVALGRRLRCFDSHLPPNSPEKRLIQLVHDIFETADKLDFKPSLWRYFPTRAYKKAMKLYEEQENIARFFIDKTIEELNKQGTRKSEEEKSVLEKLLEINKDVAVIMASDVLFAGVDTTSNTITASLYLLANNQDKQDKLRAEILSITDENQKRSYLRACVKESMRIMPVVSGNIREATKEYVIFGYSIPPGIGISFMHQAMSMMEEHYPRPTEFLPERWLVKKGDPLYHGNAHPFVNQPFGFGVRSCIGRRIAELEIYTFLSRLIQNFRVEWFGPPMQTKVASINYITVPHNFIFKDA</sequence>
<dbReference type="PRINTS" id="PR00385">
    <property type="entry name" value="P450"/>
</dbReference>
<name>A0ABN8EB04_CHISP</name>
<evidence type="ECO:0000256" key="3">
    <source>
        <dbReference type="ARBA" id="ARBA00022617"/>
    </source>
</evidence>
<dbReference type="EMBL" id="OU963894">
    <property type="protein sequence ID" value="CAH0664013.1"/>
    <property type="molecule type" value="Genomic_DNA"/>
</dbReference>
<dbReference type="InterPro" id="IPR002401">
    <property type="entry name" value="Cyt_P450_E_grp-I"/>
</dbReference>
<dbReference type="PANTHER" id="PTHR24279">
    <property type="entry name" value="CYTOCHROME P450"/>
    <property type="match status" value="1"/>
</dbReference>
<dbReference type="SUPFAM" id="SSF48264">
    <property type="entry name" value="Cytochrome P450"/>
    <property type="match status" value="1"/>
</dbReference>
<accession>A0ABN8EB04</accession>
<evidence type="ECO:0000256" key="7">
    <source>
        <dbReference type="ARBA" id="ARBA00023033"/>
    </source>
</evidence>
<dbReference type="InterPro" id="IPR036396">
    <property type="entry name" value="Cyt_P450_sf"/>
</dbReference>
<keyword evidence="7 8" id="KW-0503">Monooxygenase</keyword>
<dbReference type="InterPro" id="IPR001128">
    <property type="entry name" value="Cyt_P450"/>
</dbReference>
<dbReference type="InterPro" id="IPR050479">
    <property type="entry name" value="CYP11_CYP27_families"/>
</dbReference>
<evidence type="ECO:0000256" key="1">
    <source>
        <dbReference type="ARBA" id="ARBA00001971"/>
    </source>
</evidence>
<reference evidence="9" key="1">
    <citation type="submission" date="2021-12" db="EMBL/GenBank/DDBJ databases">
        <authorList>
            <person name="King R."/>
        </authorList>
    </citation>
    <scope>NUCLEOTIDE SEQUENCE</scope>
</reference>
<dbReference type="PRINTS" id="PR00463">
    <property type="entry name" value="EP450I"/>
</dbReference>
<dbReference type="Pfam" id="PF00067">
    <property type="entry name" value="p450"/>
    <property type="match status" value="1"/>
</dbReference>
<keyword evidence="3 8" id="KW-0349">Heme</keyword>
<evidence type="ECO:0000256" key="4">
    <source>
        <dbReference type="ARBA" id="ARBA00022723"/>
    </source>
</evidence>
<dbReference type="InterPro" id="IPR017972">
    <property type="entry name" value="Cyt_P450_CS"/>
</dbReference>
<keyword evidence="5 8" id="KW-0560">Oxidoreductase</keyword>
<keyword evidence="4 8" id="KW-0479">Metal-binding</keyword>
<dbReference type="PROSITE" id="PS00086">
    <property type="entry name" value="CYTOCHROME_P450"/>
    <property type="match status" value="1"/>
</dbReference>
<keyword evidence="6 8" id="KW-0408">Iron</keyword>
<evidence type="ECO:0000313" key="9">
    <source>
        <dbReference type="EMBL" id="CAH0664013.1"/>
    </source>
</evidence>
<organism evidence="9 10">
    <name type="scientific">Chilo suppressalis</name>
    <name type="common">Asiatic rice borer moth</name>
    <dbReference type="NCBI Taxonomy" id="168631"/>
    <lineage>
        <taxon>Eukaryota</taxon>
        <taxon>Metazoa</taxon>
        <taxon>Ecdysozoa</taxon>
        <taxon>Arthropoda</taxon>
        <taxon>Hexapoda</taxon>
        <taxon>Insecta</taxon>
        <taxon>Pterygota</taxon>
        <taxon>Neoptera</taxon>
        <taxon>Endopterygota</taxon>
        <taxon>Lepidoptera</taxon>
        <taxon>Glossata</taxon>
        <taxon>Ditrysia</taxon>
        <taxon>Pyraloidea</taxon>
        <taxon>Crambidae</taxon>
        <taxon>Crambinae</taxon>
        <taxon>Chilo</taxon>
    </lineage>
</organism>
<gene>
    <name evidence="9" type="ORF">CHILSU_LOCUS397</name>
</gene>